<proteinExistence type="inferred from homology"/>
<feature type="domain" description="NmrA-like" evidence="3">
    <location>
        <begin position="7"/>
        <end position="262"/>
    </location>
</feature>
<evidence type="ECO:0000256" key="1">
    <source>
        <dbReference type="ARBA" id="ARBA00006328"/>
    </source>
</evidence>
<dbReference type="InterPro" id="IPR008030">
    <property type="entry name" value="NmrA-like"/>
</dbReference>
<keyword evidence="2" id="KW-0521">NADP</keyword>
<dbReference type="Proteomes" id="UP001589619">
    <property type="component" value="Unassembled WGS sequence"/>
</dbReference>
<dbReference type="InterPro" id="IPR036291">
    <property type="entry name" value="NAD(P)-bd_dom_sf"/>
</dbReference>
<dbReference type="InterPro" id="IPR051164">
    <property type="entry name" value="NmrA-like_oxidored"/>
</dbReference>
<keyword evidence="5" id="KW-1185">Reference proteome</keyword>
<dbReference type="PANTHER" id="PTHR42748">
    <property type="entry name" value="NITROGEN METABOLITE REPRESSION PROTEIN NMRA FAMILY MEMBER"/>
    <property type="match status" value="1"/>
</dbReference>
<dbReference type="Pfam" id="PF05368">
    <property type="entry name" value="NmrA"/>
    <property type="match status" value="1"/>
</dbReference>
<dbReference type="Gene3D" id="3.40.50.720">
    <property type="entry name" value="NAD(P)-binding Rossmann-like Domain"/>
    <property type="match status" value="1"/>
</dbReference>
<accession>A0ABV5VYN8</accession>
<evidence type="ECO:0000313" key="4">
    <source>
        <dbReference type="EMBL" id="MFB9753373.1"/>
    </source>
</evidence>
<reference evidence="4 5" key="1">
    <citation type="submission" date="2024-09" db="EMBL/GenBank/DDBJ databases">
        <authorList>
            <person name="Sun Q."/>
            <person name="Mori K."/>
        </authorList>
    </citation>
    <scope>NUCLEOTIDE SEQUENCE [LARGE SCALE GENOMIC DNA]</scope>
    <source>
        <strain evidence="4 5">JCM 12520</strain>
    </source>
</reference>
<sequence length="303" mass="31509">MSAEHTTHVLVFGAGGLQGGAVAAKLLEAGNTVKTVVRSEEKAERLRKAGLEAIAADLADLDGIRKAYEGVDRVFVTLPVEFNAAKLADYTRNIVEAAKEAKVKLLVANTSVRVPDDAGGVTALQVKRELIDTIRASGIPSIILEPTLYYENFHLPGVLSGNVLAYPVPADSPIAWIGIDEAAAYAVEALGRPELAGRTIPIGGPEALTGQELAERFTAALGRDIQFYSLPVPVFEQAVGSLLGAESGAGLAGLYAWIGDNASRLAEPGAGSELSSGGLTLSSWIKTQADNGAFAQANDSASE</sequence>
<organism evidence="4 5">
    <name type="scientific">Paenibacillus hodogayensis</name>
    <dbReference type="NCBI Taxonomy" id="279208"/>
    <lineage>
        <taxon>Bacteria</taxon>
        <taxon>Bacillati</taxon>
        <taxon>Bacillota</taxon>
        <taxon>Bacilli</taxon>
        <taxon>Bacillales</taxon>
        <taxon>Paenibacillaceae</taxon>
        <taxon>Paenibacillus</taxon>
    </lineage>
</organism>
<gene>
    <name evidence="4" type="ORF">ACFFNY_17550</name>
</gene>
<comment type="caution">
    <text evidence="4">The sequence shown here is derived from an EMBL/GenBank/DDBJ whole genome shotgun (WGS) entry which is preliminary data.</text>
</comment>
<comment type="similarity">
    <text evidence="1">Belongs to the NmrA-type oxidoreductase family.</text>
</comment>
<protein>
    <submittedName>
        <fullName evidence="4">SDR family oxidoreductase</fullName>
    </submittedName>
</protein>
<dbReference type="RefSeq" id="WP_344901588.1">
    <property type="nucleotide sequence ID" value="NZ_BAAAYO010000001.1"/>
</dbReference>
<dbReference type="SUPFAM" id="SSF51735">
    <property type="entry name" value="NAD(P)-binding Rossmann-fold domains"/>
    <property type="match status" value="1"/>
</dbReference>
<evidence type="ECO:0000259" key="3">
    <source>
        <dbReference type="Pfam" id="PF05368"/>
    </source>
</evidence>
<dbReference type="PANTHER" id="PTHR42748:SF7">
    <property type="entry name" value="NMRA LIKE REDOX SENSOR 1-RELATED"/>
    <property type="match status" value="1"/>
</dbReference>
<dbReference type="EMBL" id="JBHMAG010000012">
    <property type="protein sequence ID" value="MFB9753373.1"/>
    <property type="molecule type" value="Genomic_DNA"/>
</dbReference>
<evidence type="ECO:0000256" key="2">
    <source>
        <dbReference type="ARBA" id="ARBA00022857"/>
    </source>
</evidence>
<evidence type="ECO:0000313" key="5">
    <source>
        <dbReference type="Proteomes" id="UP001589619"/>
    </source>
</evidence>
<name>A0ABV5VYN8_9BACL</name>